<accession>A0AAV7HCF0</accession>
<keyword evidence="3" id="KW-1185">Reference proteome</keyword>
<feature type="compositionally biased region" description="Polar residues" evidence="1">
    <location>
        <begin position="279"/>
        <end position="293"/>
    </location>
</feature>
<evidence type="ECO:0000313" key="3">
    <source>
        <dbReference type="Proteomes" id="UP000775213"/>
    </source>
</evidence>
<protein>
    <submittedName>
        <fullName evidence="2">Uncharacterized protein</fullName>
    </submittedName>
</protein>
<dbReference type="Proteomes" id="UP000775213">
    <property type="component" value="Unassembled WGS sequence"/>
</dbReference>
<feature type="region of interest" description="Disordered" evidence="1">
    <location>
        <begin position="263"/>
        <end position="293"/>
    </location>
</feature>
<evidence type="ECO:0000313" key="2">
    <source>
        <dbReference type="EMBL" id="KAH0465155.1"/>
    </source>
</evidence>
<comment type="caution">
    <text evidence="2">The sequence shown here is derived from an EMBL/GenBank/DDBJ whole genome shotgun (WGS) entry which is preliminary data.</text>
</comment>
<organism evidence="2 3">
    <name type="scientific">Dendrobium chrysotoxum</name>
    <name type="common">Orchid</name>
    <dbReference type="NCBI Taxonomy" id="161865"/>
    <lineage>
        <taxon>Eukaryota</taxon>
        <taxon>Viridiplantae</taxon>
        <taxon>Streptophyta</taxon>
        <taxon>Embryophyta</taxon>
        <taxon>Tracheophyta</taxon>
        <taxon>Spermatophyta</taxon>
        <taxon>Magnoliopsida</taxon>
        <taxon>Liliopsida</taxon>
        <taxon>Asparagales</taxon>
        <taxon>Orchidaceae</taxon>
        <taxon>Epidendroideae</taxon>
        <taxon>Malaxideae</taxon>
        <taxon>Dendrobiinae</taxon>
        <taxon>Dendrobium</taxon>
    </lineage>
</organism>
<proteinExistence type="predicted"/>
<evidence type="ECO:0000256" key="1">
    <source>
        <dbReference type="SAM" id="MobiDB-lite"/>
    </source>
</evidence>
<dbReference type="AlphaFoldDB" id="A0AAV7HCF0"/>
<name>A0AAV7HCF0_DENCH</name>
<reference evidence="2 3" key="1">
    <citation type="journal article" date="2021" name="Hortic Res">
        <title>Chromosome-scale assembly of the Dendrobium chrysotoxum genome enhances the understanding of orchid evolution.</title>
        <authorList>
            <person name="Zhang Y."/>
            <person name="Zhang G.Q."/>
            <person name="Zhang D."/>
            <person name="Liu X.D."/>
            <person name="Xu X.Y."/>
            <person name="Sun W.H."/>
            <person name="Yu X."/>
            <person name="Zhu X."/>
            <person name="Wang Z.W."/>
            <person name="Zhao X."/>
            <person name="Zhong W.Y."/>
            <person name="Chen H."/>
            <person name="Yin W.L."/>
            <person name="Huang T."/>
            <person name="Niu S.C."/>
            <person name="Liu Z.J."/>
        </authorList>
    </citation>
    <scope>NUCLEOTIDE SEQUENCE [LARGE SCALE GENOMIC DNA]</scope>
    <source>
        <strain evidence="2">Lindl</strain>
    </source>
</reference>
<sequence length="293" mass="32669">MITSVSTYIVDSPKCLGHHLLQYLKTLKVRKEGFCGNTLQQIELERYKFFCILKLKATLAINSGRPITANKYNQRSPVNGEGRYDADAINSYNNPYAVEYNVLIPEKIALLGILFQNHVKEVSNILKLVRHKFRKESYRNVMKHILSNVEIPAGTGGLTMWEGMEEASERGGPSARKLRATTTSAMKGRTEASSCRHMAATPTAWLRPITGYARLGRSPAGWPSHEDILVPEQHHKLSSFECTILMESNAPIETIVYKNGSDLHRTGKRGAPPAERQTPKQAANEGSNKNCCS</sequence>
<dbReference type="EMBL" id="JAGFBR010000006">
    <property type="protein sequence ID" value="KAH0465155.1"/>
    <property type="molecule type" value="Genomic_DNA"/>
</dbReference>
<gene>
    <name evidence="2" type="ORF">IEQ34_005258</name>
</gene>